<comment type="similarity">
    <text evidence="1">Belongs to the peptidase M43B family.</text>
</comment>
<dbReference type="GO" id="GO:0046872">
    <property type="term" value="F:metal ion binding"/>
    <property type="evidence" value="ECO:0007669"/>
    <property type="project" value="UniProtKB-KW"/>
</dbReference>
<name>A0A7W9YDY0_9ACTN</name>
<organism evidence="11 12">
    <name type="scientific">Nocardiopsis mwathae</name>
    <dbReference type="NCBI Taxonomy" id="1472723"/>
    <lineage>
        <taxon>Bacteria</taxon>
        <taxon>Bacillati</taxon>
        <taxon>Actinomycetota</taxon>
        <taxon>Actinomycetes</taxon>
        <taxon>Streptosporangiales</taxon>
        <taxon>Nocardiopsidaceae</taxon>
        <taxon>Nocardiopsis</taxon>
    </lineage>
</organism>
<dbReference type="SUPFAM" id="SSF55486">
    <property type="entry name" value="Metalloproteases ('zincins'), catalytic domain"/>
    <property type="match status" value="1"/>
</dbReference>
<keyword evidence="12" id="KW-1185">Reference proteome</keyword>
<evidence type="ECO:0000313" key="12">
    <source>
        <dbReference type="Proteomes" id="UP000546642"/>
    </source>
</evidence>
<protein>
    <recommendedName>
        <fullName evidence="10">Peptidase M43 pregnancy-associated plasma-A domain-containing protein</fullName>
    </recommendedName>
</protein>
<dbReference type="Gene3D" id="3.40.390.10">
    <property type="entry name" value="Collagenase (Catalytic Domain)"/>
    <property type="match status" value="1"/>
</dbReference>
<keyword evidence="2" id="KW-0645">Protease</keyword>
<dbReference type="Proteomes" id="UP000546642">
    <property type="component" value="Unassembled WGS sequence"/>
</dbReference>
<dbReference type="InterPro" id="IPR024079">
    <property type="entry name" value="MetalloPept_cat_dom_sf"/>
</dbReference>
<dbReference type="RefSeq" id="WP_184072943.1">
    <property type="nucleotide sequence ID" value="NZ_JACHDS010000001.1"/>
</dbReference>
<keyword evidence="5" id="KW-0378">Hydrolase</keyword>
<evidence type="ECO:0000256" key="3">
    <source>
        <dbReference type="ARBA" id="ARBA00022723"/>
    </source>
</evidence>
<dbReference type="GO" id="GO:0008237">
    <property type="term" value="F:metallopeptidase activity"/>
    <property type="evidence" value="ECO:0007669"/>
    <property type="project" value="UniProtKB-KW"/>
</dbReference>
<evidence type="ECO:0000256" key="2">
    <source>
        <dbReference type="ARBA" id="ARBA00022670"/>
    </source>
</evidence>
<dbReference type="AlphaFoldDB" id="A0A7W9YDY0"/>
<evidence type="ECO:0000256" key="4">
    <source>
        <dbReference type="ARBA" id="ARBA00022729"/>
    </source>
</evidence>
<proteinExistence type="inferred from homology"/>
<evidence type="ECO:0000256" key="5">
    <source>
        <dbReference type="ARBA" id="ARBA00022801"/>
    </source>
</evidence>
<evidence type="ECO:0000256" key="8">
    <source>
        <dbReference type="ARBA" id="ARBA00023157"/>
    </source>
</evidence>
<keyword evidence="3" id="KW-0479">Metal-binding</keyword>
<dbReference type="InterPro" id="IPR008754">
    <property type="entry name" value="Peptidase_M43"/>
</dbReference>
<accession>A0A7W9YDY0</accession>
<evidence type="ECO:0000256" key="1">
    <source>
        <dbReference type="ARBA" id="ARBA00008721"/>
    </source>
</evidence>
<keyword evidence="8" id="KW-1015">Disulfide bond</keyword>
<dbReference type="Pfam" id="PF05572">
    <property type="entry name" value="Peptidase_M43"/>
    <property type="match status" value="1"/>
</dbReference>
<sequence>MIRGEKARRSAPAAMWGGLLFGALALAGLILTGAARAGEPAGTPPRAPGPEVNADAACPPRTESAARTTGTEPRGHAHLTPEEAAALDRQLNDALITQRAPTVGHRKTVPTVVHVVSAGDGRGALTDDQVARQIQTMNKGFSGGYGPGADTGFRFDLRDVTRTVDDSWFEAFTQHESAIKQKLRRGGADTLNLYMVNLPEGMLGRSTFPQQYKASPQLDGVVVDYRTIPGGERKNFNLGFTATHETGHWLGLFHTFQNGCRYPGDYVRDTPYEREQAVGCPHGRDTCPQPGRDPIHNFMNYSNDPCMTHFTHGQAQRMTDHWRAFRAL</sequence>
<evidence type="ECO:0000313" key="11">
    <source>
        <dbReference type="EMBL" id="MBB6170349.1"/>
    </source>
</evidence>
<gene>
    <name evidence="11" type="ORF">HNR23_000409</name>
</gene>
<evidence type="ECO:0000256" key="6">
    <source>
        <dbReference type="ARBA" id="ARBA00022833"/>
    </source>
</evidence>
<comment type="caution">
    <text evidence="11">The sequence shown here is derived from an EMBL/GenBank/DDBJ whole genome shotgun (WGS) entry which is preliminary data.</text>
</comment>
<evidence type="ECO:0000259" key="10">
    <source>
        <dbReference type="Pfam" id="PF05572"/>
    </source>
</evidence>
<keyword evidence="6" id="KW-0862">Zinc</keyword>
<dbReference type="CDD" id="cd04275">
    <property type="entry name" value="ZnMc_pappalysin_like"/>
    <property type="match status" value="1"/>
</dbReference>
<dbReference type="PANTHER" id="PTHR47466">
    <property type="match status" value="1"/>
</dbReference>
<reference evidence="11 12" key="1">
    <citation type="submission" date="2020-08" db="EMBL/GenBank/DDBJ databases">
        <title>Sequencing the genomes of 1000 actinobacteria strains.</title>
        <authorList>
            <person name="Klenk H.-P."/>
        </authorList>
    </citation>
    <scope>NUCLEOTIDE SEQUENCE [LARGE SCALE GENOMIC DNA]</scope>
    <source>
        <strain evidence="11 12">DSM 46659</strain>
    </source>
</reference>
<dbReference type="PANTHER" id="PTHR47466:SF1">
    <property type="entry name" value="METALLOPROTEASE MEP1 (AFU_ORTHOLOGUE AFUA_1G07730)-RELATED"/>
    <property type="match status" value="1"/>
</dbReference>
<dbReference type="EMBL" id="JACHDS010000001">
    <property type="protein sequence ID" value="MBB6170349.1"/>
    <property type="molecule type" value="Genomic_DNA"/>
</dbReference>
<keyword evidence="7" id="KW-0482">Metalloprotease</keyword>
<evidence type="ECO:0000256" key="7">
    <source>
        <dbReference type="ARBA" id="ARBA00023049"/>
    </source>
</evidence>
<feature type="region of interest" description="Disordered" evidence="9">
    <location>
        <begin position="38"/>
        <end position="77"/>
    </location>
</feature>
<evidence type="ECO:0000256" key="9">
    <source>
        <dbReference type="SAM" id="MobiDB-lite"/>
    </source>
</evidence>
<keyword evidence="4" id="KW-0732">Signal</keyword>
<feature type="domain" description="Peptidase M43 pregnancy-associated plasma-A" evidence="10">
    <location>
        <begin position="207"/>
        <end position="320"/>
    </location>
</feature>
<dbReference type="GO" id="GO:0006508">
    <property type="term" value="P:proteolysis"/>
    <property type="evidence" value="ECO:0007669"/>
    <property type="project" value="UniProtKB-KW"/>
</dbReference>